<reference evidence="1" key="1">
    <citation type="submission" date="2018-10" db="EMBL/GenBank/DDBJ databases">
        <title>Hidden diversity of soil giant viruses.</title>
        <authorList>
            <person name="Schulz F."/>
            <person name="Alteio L."/>
            <person name="Goudeau D."/>
            <person name="Ryan E.M."/>
            <person name="Malmstrom R.R."/>
            <person name="Blanchard J."/>
            <person name="Woyke T."/>
        </authorList>
    </citation>
    <scope>NUCLEOTIDE SEQUENCE</scope>
    <source>
        <strain evidence="1">SAV1</strain>
    </source>
</reference>
<proteinExistence type="predicted"/>
<organism evidence="1">
    <name type="scientific">Satyrvirus sp</name>
    <dbReference type="NCBI Taxonomy" id="2487771"/>
    <lineage>
        <taxon>Viruses</taxon>
        <taxon>Varidnaviria</taxon>
        <taxon>Bamfordvirae</taxon>
        <taxon>Nucleocytoviricota</taxon>
        <taxon>Megaviricetes</taxon>
        <taxon>Imitervirales</taxon>
        <taxon>Mimiviridae</taxon>
        <taxon>Megamimivirinae</taxon>
    </lineage>
</organism>
<name>A0A3G5AEG9_9VIRU</name>
<accession>A0A3G5AEG9</accession>
<dbReference type="EMBL" id="MK072460">
    <property type="protein sequence ID" value="AYV85582.1"/>
    <property type="molecule type" value="Genomic_DNA"/>
</dbReference>
<evidence type="ECO:0000313" key="1">
    <source>
        <dbReference type="EMBL" id="AYV85582.1"/>
    </source>
</evidence>
<protein>
    <submittedName>
        <fullName evidence="1">Uncharacterized protein</fullName>
    </submittedName>
</protein>
<gene>
    <name evidence="1" type="ORF">Satyrvirus24_6</name>
</gene>
<sequence>MDIINKTKPETINKSPALMEAKIEKLLENGRKEIKTKEELEKFPIGSIFSYINKNGIFKNGGFIIKFLDDYFIYITIDFMTKYRVRYNNIEKMWVGDPRKIKNDVISLMPAIQKPTNFEVKLGKTVVYYAPRDRDKKRFTKTNKYKIMEKWYKTFVEAKKKSPKKIKG</sequence>